<gene>
    <name evidence="1" type="ORF">DRV85_12185</name>
</gene>
<evidence type="ECO:0000313" key="1">
    <source>
        <dbReference type="EMBL" id="RBI84702.1"/>
    </source>
</evidence>
<accession>A0A365U7U3</accession>
<dbReference type="InterPro" id="IPR038573">
    <property type="entry name" value="BrnT_sf"/>
</dbReference>
<proteinExistence type="predicted"/>
<evidence type="ECO:0000313" key="2">
    <source>
        <dbReference type="Proteomes" id="UP000253370"/>
    </source>
</evidence>
<dbReference type="Pfam" id="PF04365">
    <property type="entry name" value="BrnT_toxin"/>
    <property type="match status" value="1"/>
</dbReference>
<keyword evidence="2" id="KW-1185">Reference proteome</keyword>
<dbReference type="InterPro" id="IPR007460">
    <property type="entry name" value="BrnT_toxin"/>
</dbReference>
<name>A0A365U7U3_9RHOB</name>
<dbReference type="EMBL" id="QNTQ01000010">
    <property type="protein sequence ID" value="RBI84702.1"/>
    <property type="molecule type" value="Genomic_DNA"/>
</dbReference>
<sequence>MSQYEWNEAKRVTTLEKHGIDFRDATEVFETVHLELEARSDVELRRIAVGEVDGVTIAVVFTRREDAIRIITARKARRDEREQYQALLARRGSEDDV</sequence>
<dbReference type="OrthoDB" id="839663at2"/>
<organism evidence="1 2">
    <name type="scientific">Rhodosalinus halophilus</name>
    <dbReference type="NCBI Taxonomy" id="2259333"/>
    <lineage>
        <taxon>Bacteria</taxon>
        <taxon>Pseudomonadati</taxon>
        <taxon>Pseudomonadota</taxon>
        <taxon>Alphaproteobacteria</taxon>
        <taxon>Rhodobacterales</taxon>
        <taxon>Paracoccaceae</taxon>
        <taxon>Rhodosalinus</taxon>
    </lineage>
</organism>
<dbReference type="Proteomes" id="UP000253370">
    <property type="component" value="Unassembled WGS sequence"/>
</dbReference>
<dbReference type="AlphaFoldDB" id="A0A365U7U3"/>
<reference evidence="1 2" key="1">
    <citation type="submission" date="2018-07" db="EMBL/GenBank/DDBJ databases">
        <title>Rhodosalinus sp. strain E84T genomic sequence and assembly.</title>
        <authorList>
            <person name="Liu Z.-W."/>
            <person name="Lu D.-C."/>
        </authorList>
    </citation>
    <scope>NUCLEOTIDE SEQUENCE [LARGE SCALE GENOMIC DNA]</scope>
    <source>
        <strain evidence="1 2">E84</strain>
    </source>
</reference>
<dbReference type="Gene3D" id="3.10.450.530">
    <property type="entry name" value="Ribonuclease toxin, BrnT, of type II toxin-antitoxin system"/>
    <property type="match status" value="1"/>
</dbReference>
<dbReference type="RefSeq" id="WP_113289741.1">
    <property type="nucleotide sequence ID" value="NZ_QNTQ01000010.1"/>
</dbReference>
<comment type="caution">
    <text evidence="1">The sequence shown here is derived from an EMBL/GenBank/DDBJ whole genome shotgun (WGS) entry which is preliminary data.</text>
</comment>
<protein>
    <submittedName>
        <fullName evidence="1">BrnT family toxin</fullName>
    </submittedName>
</protein>